<organism evidence="2 3">
    <name type="scientific">Brevundimonas phage vB_BgoS-Bajun</name>
    <dbReference type="NCBI Taxonomy" id="2948594"/>
    <lineage>
        <taxon>Viruses</taxon>
        <taxon>Duplodnaviria</taxon>
        <taxon>Heunggongvirae</taxon>
        <taxon>Uroviricota</taxon>
        <taxon>Caudoviricetes</taxon>
        <taxon>Dolichocephalovirinae</taxon>
    </lineage>
</organism>
<sequence>MTASEKSAAVDVLTDIFGDGSEEAGAEAGRDLPRPSPEKIKAIAQQLVAARS</sequence>
<evidence type="ECO:0000313" key="3">
    <source>
        <dbReference type="Proteomes" id="UP001057427"/>
    </source>
</evidence>
<accession>A0A9E7STC5</accession>
<keyword evidence="3" id="KW-1185">Reference proteome</keyword>
<proteinExistence type="predicted"/>
<dbReference type="Proteomes" id="UP001057427">
    <property type="component" value="Segment"/>
</dbReference>
<protein>
    <submittedName>
        <fullName evidence="2">Uncharacterized protein</fullName>
    </submittedName>
</protein>
<feature type="compositionally biased region" description="Basic and acidic residues" evidence="1">
    <location>
        <begin position="28"/>
        <end position="39"/>
    </location>
</feature>
<gene>
    <name evidence="2" type="ORF">BAJUN_01960</name>
</gene>
<name>A0A9E7STC5_9CAUD</name>
<evidence type="ECO:0000313" key="2">
    <source>
        <dbReference type="EMBL" id="UTC29826.1"/>
    </source>
</evidence>
<evidence type="ECO:0000256" key="1">
    <source>
        <dbReference type="SAM" id="MobiDB-lite"/>
    </source>
</evidence>
<dbReference type="EMBL" id="ON529858">
    <property type="protein sequence ID" value="UTC29826.1"/>
    <property type="molecule type" value="Genomic_DNA"/>
</dbReference>
<reference evidence="2" key="1">
    <citation type="submission" date="2022-05" db="EMBL/GenBank/DDBJ databases">
        <authorList>
            <person name="Friedrich I."/>
            <person name="Poehlein A."/>
            <person name="Schneider D."/>
            <person name="Hertel R."/>
            <person name="Daniel R."/>
        </authorList>
    </citation>
    <scope>NUCLEOTIDE SEQUENCE</scope>
</reference>
<feature type="region of interest" description="Disordered" evidence="1">
    <location>
        <begin position="20"/>
        <end position="39"/>
    </location>
</feature>